<keyword evidence="3" id="KW-1185">Reference proteome</keyword>
<protein>
    <recommendedName>
        <fullName evidence="4">CcmD family protein</fullName>
    </recommendedName>
</protein>
<keyword evidence="1" id="KW-1133">Transmembrane helix</keyword>
<evidence type="ECO:0000313" key="2">
    <source>
        <dbReference type="EMBL" id="GAP14015.1"/>
    </source>
</evidence>
<gene>
    <name evidence="2" type="ORF">LARV_01775</name>
</gene>
<name>A0A0S7B963_9CHLR</name>
<dbReference type="Proteomes" id="UP000055060">
    <property type="component" value="Unassembled WGS sequence"/>
</dbReference>
<evidence type="ECO:0000313" key="3">
    <source>
        <dbReference type="Proteomes" id="UP000055060"/>
    </source>
</evidence>
<keyword evidence="1" id="KW-0472">Membrane</keyword>
<sequence length="50" mass="5788">MEGPADTLTYMIAGYAVIFGVMLIYLVSLILRWKNLRKDIEVLKDLEKKD</sequence>
<dbReference type="EMBL" id="DF967972">
    <property type="protein sequence ID" value="GAP14015.1"/>
    <property type="molecule type" value="Genomic_DNA"/>
</dbReference>
<dbReference type="STRING" id="360412.LARV_01775"/>
<accession>A0A0S7B963</accession>
<reference evidence="2" key="1">
    <citation type="submission" date="2015-07" db="EMBL/GenBank/DDBJ databases">
        <title>Draft Genome Sequences of Anaerolinea thermolimosa IMO-1, Bellilinea caldifistulae GOMI-1, Leptolinea tardivitalis YMTK-2, Levilinea saccharolytica KIBI-1,Longilinea arvoryzae KOME-1, Previously Described as Members of the Anaerolineaceae (Chloroflexi).</title>
        <authorList>
            <person name="Sekiguchi Y."/>
            <person name="Ohashi A."/>
            <person name="Matsuura N."/>
            <person name="Tourlousse M.D."/>
        </authorList>
    </citation>
    <scope>NUCLEOTIDE SEQUENCE [LARGE SCALE GENOMIC DNA]</scope>
    <source>
        <strain evidence="2">KOME-1</strain>
    </source>
</reference>
<evidence type="ECO:0008006" key="4">
    <source>
        <dbReference type="Google" id="ProtNLM"/>
    </source>
</evidence>
<evidence type="ECO:0000256" key="1">
    <source>
        <dbReference type="SAM" id="Phobius"/>
    </source>
</evidence>
<feature type="transmembrane region" description="Helical" evidence="1">
    <location>
        <begin position="12"/>
        <end position="31"/>
    </location>
</feature>
<organism evidence="2">
    <name type="scientific">Longilinea arvoryzae</name>
    <dbReference type="NCBI Taxonomy" id="360412"/>
    <lineage>
        <taxon>Bacteria</taxon>
        <taxon>Bacillati</taxon>
        <taxon>Chloroflexota</taxon>
        <taxon>Anaerolineae</taxon>
        <taxon>Anaerolineales</taxon>
        <taxon>Anaerolineaceae</taxon>
        <taxon>Longilinea</taxon>
    </lineage>
</organism>
<proteinExistence type="predicted"/>
<dbReference type="AlphaFoldDB" id="A0A0S7B963"/>
<keyword evidence="1" id="KW-0812">Transmembrane</keyword>